<feature type="domain" description="Peptidase C14 caspase" evidence="1">
    <location>
        <begin position="4"/>
        <end position="52"/>
    </location>
</feature>
<comment type="caution">
    <text evidence="2">The sequence shown here is derived from an EMBL/GenBank/DDBJ whole genome shotgun (WGS) entry which is preliminary data.</text>
</comment>
<evidence type="ECO:0000313" key="3">
    <source>
        <dbReference type="Proteomes" id="UP001472677"/>
    </source>
</evidence>
<dbReference type="InterPro" id="IPR011600">
    <property type="entry name" value="Pept_C14_caspase"/>
</dbReference>
<dbReference type="Gene3D" id="3.40.50.12660">
    <property type="match status" value="1"/>
</dbReference>
<gene>
    <name evidence="2" type="ORF">V6N12_018112</name>
</gene>
<proteinExistence type="predicted"/>
<dbReference type="Pfam" id="PF00656">
    <property type="entry name" value="Peptidase_C14"/>
    <property type="match status" value="1"/>
</dbReference>
<reference evidence="2 3" key="1">
    <citation type="journal article" date="2024" name="G3 (Bethesda)">
        <title>Genome assembly of Hibiscus sabdariffa L. provides insights into metabolisms of medicinal natural products.</title>
        <authorList>
            <person name="Kim T."/>
        </authorList>
    </citation>
    <scope>NUCLEOTIDE SEQUENCE [LARGE SCALE GENOMIC DNA]</scope>
    <source>
        <strain evidence="2">TK-2024</strain>
        <tissue evidence="2">Old leaves</tissue>
    </source>
</reference>
<evidence type="ECO:0000313" key="2">
    <source>
        <dbReference type="EMBL" id="KAK8494451.1"/>
    </source>
</evidence>
<protein>
    <recommendedName>
        <fullName evidence="1">Peptidase C14 caspase domain-containing protein</fullName>
    </recommendedName>
</protein>
<accession>A0ABR2AL91</accession>
<keyword evidence="3" id="KW-1185">Reference proteome</keyword>
<organism evidence="2 3">
    <name type="scientific">Hibiscus sabdariffa</name>
    <name type="common">roselle</name>
    <dbReference type="NCBI Taxonomy" id="183260"/>
    <lineage>
        <taxon>Eukaryota</taxon>
        <taxon>Viridiplantae</taxon>
        <taxon>Streptophyta</taxon>
        <taxon>Embryophyta</taxon>
        <taxon>Tracheophyta</taxon>
        <taxon>Spermatophyta</taxon>
        <taxon>Magnoliopsida</taxon>
        <taxon>eudicotyledons</taxon>
        <taxon>Gunneridae</taxon>
        <taxon>Pentapetalae</taxon>
        <taxon>rosids</taxon>
        <taxon>malvids</taxon>
        <taxon>Malvales</taxon>
        <taxon>Malvaceae</taxon>
        <taxon>Malvoideae</taxon>
        <taxon>Hibiscus</taxon>
    </lineage>
</organism>
<dbReference type="EMBL" id="JBBPBM010000529">
    <property type="protein sequence ID" value="KAK8494451.1"/>
    <property type="molecule type" value="Genomic_DNA"/>
</dbReference>
<name>A0ABR2AL91_9ROSI</name>
<evidence type="ECO:0000259" key="1">
    <source>
        <dbReference type="Pfam" id="PF00656"/>
    </source>
</evidence>
<sequence length="87" mass="9752">MVSQAETGDVLFFHYSGHGPRFPSLMPAHIFRQDEAIVPSDFNLIMGINSSDISTHLLESFGADASLKFLAPQLKYDLFEFFKANLN</sequence>
<dbReference type="Proteomes" id="UP001472677">
    <property type="component" value="Unassembled WGS sequence"/>
</dbReference>